<proteinExistence type="predicted"/>
<evidence type="ECO:0000313" key="2">
    <source>
        <dbReference type="Proteomes" id="UP001153332"/>
    </source>
</evidence>
<dbReference type="Proteomes" id="UP001153332">
    <property type="component" value="Unassembled WGS sequence"/>
</dbReference>
<sequence length="364" mass="39530">MAFSYNRGIYGGSICGLWTVLDSSFVLDYSMAKPGTALADSISSAFAEVAAIAEASDSAGPHINDIRIIKGCNYACLRQKVVIEDANPAPSRPCMVVWKDIHRLARYKLADAAFAHVYYDGGGGEQMAAIVGLGCVVHDWLDLGADLACGEVSNIIPSLTRGSLAEEPLAEVYSRLVGAMIWYRDNDPYNPAVLSILATHWWQLANCRHRPVALIGRTDLSIDTCIVATIPEARPSLEHFQAHGTEVRRGRSALASAEARLQRLRSTELLPETRAVIDLLVDPVLAYLRGADTLPSDSEFVGAVLAAQLAYPQDQKIRELWDLAIIMWECGSMWAAGVAGLCYTHTGASNCDRARPHLSDTTWG</sequence>
<dbReference type="EMBL" id="JAPUUL010002881">
    <property type="protein sequence ID" value="KAJ8124625.1"/>
    <property type="molecule type" value="Genomic_DNA"/>
</dbReference>
<accession>A0ACC2JAX3</accession>
<gene>
    <name evidence="1" type="ORF">O1611_g9015</name>
</gene>
<name>A0ACC2JAX3_9PEZI</name>
<keyword evidence="2" id="KW-1185">Reference proteome</keyword>
<protein>
    <submittedName>
        <fullName evidence="1">Uncharacterized protein</fullName>
    </submittedName>
</protein>
<reference evidence="1" key="1">
    <citation type="submission" date="2022-12" db="EMBL/GenBank/DDBJ databases">
        <title>Genome Sequence of Lasiodiplodia mahajangana.</title>
        <authorList>
            <person name="Buettner E."/>
        </authorList>
    </citation>
    <scope>NUCLEOTIDE SEQUENCE</scope>
    <source>
        <strain evidence="1">VT137</strain>
    </source>
</reference>
<comment type="caution">
    <text evidence="1">The sequence shown here is derived from an EMBL/GenBank/DDBJ whole genome shotgun (WGS) entry which is preliminary data.</text>
</comment>
<organism evidence="1 2">
    <name type="scientific">Lasiodiplodia mahajangana</name>
    <dbReference type="NCBI Taxonomy" id="1108764"/>
    <lineage>
        <taxon>Eukaryota</taxon>
        <taxon>Fungi</taxon>
        <taxon>Dikarya</taxon>
        <taxon>Ascomycota</taxon>
        <taxon>Pezizomycotina</taxon>
        <taxon>Dothideomycetes</taxon>
        <taxon>Dothideomycetes incertae sedis</taxon>
        <taxon>Botryosphaeriales</taxon>
        <taxon>Botryosphaeriaceae</taxon>
        <taxon>Lasiodiplodia</taxon>
    </lineage>
</organism>
<evidence type="ECO:0000313" key="1">
    <source>
        <dbReference type="EMBL" id="KAJ8124625.1"/>
    </source>
</evidence>